<name>G8LWM7_ACECE</name>
<dbReference type="PROSITE" id="PS51849">
    <property type="entry name" value="RSGI_N"/>
    <property type="match status" value="1"/>
</dbReference>
<feature type="domain" description="RsgI N-terminal anti-sigma" evidence="7">
    <location>
        <begin position="3"/>
        <end position="50"/>
    </location>
</feature>
<feature type="transmembrane region" description="Helical" evidence="6">
    <location>
        <begin position="52"/>
        <end position="74"/>
    </location>
</feature>
<reference evidence="8 9" key="2">
    <citation type="journal article" date="2012" name="Stand. Genomic Sci.">
        <title>Complete Genome Sequence of Clostridium clariflavum DSM 19732.</title>
        <authorList>
            <person name="Izquierdo J.A."/>
            <person name="Goodwin L."/>
            <person name="Davenport K.W."/>
            <person name="Teshima H."/>
            <person name="Bruce D."/>
            <person name="Detter C."/>
            <person name="Tapia R."/>
            <person name="Han S."/>
            <person name="Land M."/>
            <person name="Hauser L."/>
            <person name="Jeffries C.D."/>
            <person name="Han J."/>
            <person name="Pitluck S."/>
            <person name="Nolan M."/>
            <person name="Chen A."/>
            <person name="Huntemann M."/>
            <person name="Mavromatis K."/>
            <person name="Mikhailova N."/>
            <person name="Liolios K."/>
            <person name="Woyke T."/>
            <person name="Lynd L.R."/>
        </authorList>
    </citation>
    <scope>NUCLEOTIDE SEQUENCE [LARGE SCALE GENOMIC DNA]</scope>
    <source>
        <strain evidence="9">DSM 19732 / NBRC 101661 / EBR45</strain>
    </source>
</reference>
<dbReference type="Pfam" id="PF23750">
    <property type="entry name" value="RsgI_M"/>
    <property type="match status" value="1"/>
</dbReference>
<comment type="subcellular location">
    <subcellularLocation>
        <location evidence="1">Cell membrane</location>
        <topology evidence="1">Single-pass membrane protein</topology>
    </subcellularLocation>
</comment>
<dbReference type="Gene3D" id="2.80.10.50">
    <property type="match status" value="1"/>
</dbReference>
<gene>
    <name evidence="8" type="ordered locus">Clocl_2098</name>
</gene>
<evidence type="ECO:0000256" key="1">
    <source>
        <dbReference type="ARBA" id="ARBA00004162"/>
    </source>
</evidence>
<dbReference type="AlphaFoldDB" id="G8LWM7"/>
<evidence type="ECO:0000256" key="2">
    <source>
        <dbReference type="ARBA" id="ARBA00022475"/>
    </source>
</evidence>
<dbReference type="OrthoDB" id="9758923at2"/>
<dbReference type="GO" id="GO:0005886">
    <property type="term" value="C:plasma membrane"/>
    <property type="evidence" value="ECO:0007669"/>
    <property type="project" value="UniProtKB-SubCell"/>
</dbReference>
<evidence type="ECO:0000313" key="8">
    <source>
        <dbReference type="EMBL" id="AEV68695.1"/>
    </source>
</evidence>
<dbReference type="InterPro" id="IPR007934">
    <property type="entry name" value="AbfB_ABD"/>
</dbReference>
<evidence type="ECO:0000313" key="9">
    <source>
        <dbReference type="Proteomes" id="UP000005435"/>
    </source>
</evidence>
<dbReference type="InterPro" id="IPR024449">
    <property type="entry name" value="Anti-sigma_RsgI_N"/>
</dbReference>
<dbReference type="Pfam" id="PF05270">
    <property type="entry name" value="AbfB"/>
    <property type="match status" value="1"/>
</dbReference>
<keyword evidence="5 6" id="KW-0472">Membrane</keyword>
<protein>
    <submittedName>
        <fullName evidence="8">Alpha-L-arabinofuranosidase B (ABFB)</fullName>
    </submittedName>
</protein>
<dbReference type="STRING" id="720554.Clocl_2098"/>
<evidence type="ECO:0000256" key="6">
    <source>
        <dbReference type="SAM" id="Phobius"/>
    </source>
</evidence>
<dbReference type="RefSeq" id="WP_014255275.1">
    <property type="nucleotide sequence ID" value="NC_016627.1"/>
</dbReference>
<dbReference type="GO" id="GO:0046556">
    <property type="term" value="F:alpha-L-arabinofuranosidase activity"/>
    <property type="evidence" value="ECO:0007669"/>
    <property type="project" value="InterPro"/>
</dbReference>
<evidence type="ECO:0000259" key="7">
    <source>
        <dbReference type="PROSITE" id="PS51849"/>
    </source>
</evidence>
<sequence length="513" mass="57270">MKYEGIVIKLSKNRAIVTTDDFQCFYIKRTPAIYVGKQVEFTRKDIVRRGYFAIKLISTAACILLLLTAALRLLGIVNDSGIISGSKTFAYIGIDINPSLDIEIDEKGLVLGLIPLNEDAKVLIKNFSAGKVEVSKVVNDLIGAAKSNGIVSETENDYVLVSSTLNNDNGENNEKYQTDRKKLDSIVSSLKNSVEKDGKISIYIVQADKSERKDAQEMGISTGRYKLFTELKDSIKDFSIEEAKSIGVKELIELKINQKEDYNIVTTPVPATPIYKAEDTENNTTPVPSDEVSTQEVSNEAIYQIPTISLIPTQTQTPMVTPKPTIIPTPNKTPKSIPTSTPASAVPSYPIIMPIPMPTMPFMSPIMPPMQSSNSVYMKFEAYNYPGQFIQHKIHFDAYISANGILPDDCMFKIVSGLADPSCISFESKNFPGFYLKNENFRIVLKPFDGSNDFKENATFRKVPGLADESLTSFQSYKYPDRYIRHKHFIIQVDEITSDDDKKDATFKEIEVK</sequence>
<evidence type="ECO:0000256" key="5">
    <source>
        <dbReference type="ARBA" id="ARBA00023136"/>
    </source>
</evidence>
<dbReference type="HOGENOM" id="CLU_530720_0_0_9"/>
<dbReference type="GO" id="GO:0046373">
    <property type="term" value="P:L-arabinose metabolic process"/>
    <property type="evidence" value="ECO:0007669"/>
    <property type="project" value="InterPro"/>
</dbReference>
<dbReference type="InterPro" id="IPR036195">
    <property type="entry name" value="AbfB_ABD_sf"/>
</dbReference>
<organism evidence="8 9">
    <name type="scientific">Acetivibrio clariflavus (strain DSM 19732 / NBRC 101661 / EBR45)</name>
    <name type="common">Clostridium clariflavum</name>
    <dbReference type="NCBI Taxonomy" id="720554"/>
    <lineage>
        <taxon>Bacteria</taxon>
        <taxon>Bacillati</taxon>
        <taxon>Bacillota</taxon>
        <taxon>Clostridia</taxon>
        <taxon>Eubacteriales</taxon>
        <taxon>Oscillospiraceae</taxon>
        <taxon>Acetivibrio</taxon>
    </lineage>
</organism>
<evidence type="ECO:0000256" key="3">
    <source>
        <dbReference type="ARBA" id="ARBA00022692"/>
    </source>
</evidence>
<evidence type="ECO:0000256" key="4">
    <source>
        <dbReference type="ARBA" id="ARBA00022989"/>
    </source>
</evidence>
<keyword evidence="2" id="KW-1003">Cell membrane</keyword>
<dbReference type="CDD" id="cd23399">
    <property type="entry name" value="beta-trefoil_ABD_ABFB"/>
    <property type="match status" value="1"/>
</dbReference>
<proteinExistence type="predicted"/>
<dbReference type="EMBL" id="CP003065">
    <property type="protein sequence ID" value="AEV68695.1"/>
    <property type="molecule type" value="Genomic_DNA"/>
</dbReference>
<dbReference type="Pfam" id="PF12791">
    <property type="entry name" value="RsgI_N"/>
    <property type="match status" value="1"/>
</dbReference>
<accession>G8LWM7</accession>
<dbReference type="InterPro" id="IPR055431">
    <property type="entry name" value="RsgI_M"/>
</dbReference>
<dbReference type="eggNOG" id="COG3507">
    <property type="taxonomic scope" value="Bacteria"/>
</dbReference>
<dbReference type="SUPFAM" id="SSF110221">
    <property type="entry name" value="AbfB domain"/>
    <property type="match status" value="1"/>
</dbReference>
<keyword evidence="9" id="KW-1185">Reference proteome</keyword>
<keyword evidence="4 6" id="KW-1133">Transmembrane helix</keyword>
<reference evidence="9" key="1">
    <citation type="submission" date="2011-12" db="EMBL/GenBank/DDBJ databases">
        <title>Complete sequence of Clostridium clariflavum DSM 19732.</title>
        <authorList>
            <consortium name="US DOE Joint Genome Institute"/>
            <person name="Lucas S."/>
            <person name="Han J."/>
            <person name="Lapidus A."/>
            <person name="Cheng J.-F."/>
            <person name="Goodwin L."/>
            <person name="Pitluck S."/>
            <person name="Peters L."/>
            <person name="Teshima H."/>
            <person name="Detter J.C."/>
            <person name="Han C."/>
            <person name="Tapia R."/>
            <person name="Land M."/>
            <person name="Hauser L."/>
            <person name="Kyrpides N."/>
            <person name="Ivanova N."/>
            <person name="Pagani I."/>
            <person name="Kitzmiller T."/>
            <person name="Lynd L."/>
            <person name="Izquierdo J."/>
            <person name="Woyke T."/>
        </authorList>
    </citation>
    <scope>NUCLEOTIDE SEQUENCE [LARGE SCALE GENOMIC DNA]</scope>
    <source>
        <strain evidence="9">DSM 19732 / NBRC 101661 / EBR45</strain>
    </source>
</reference>
<dbReference type="Proteomes" id="UP000005435">
    <property type="component" value="Chromosome"/>
</dbReference>
<dbReference type="KEGG" id="ccl:Clocl_2098"/>
<keyword evidence="3 6" id="KW-0812">Transmembrane</keyword>